<accession>A0A0G3G4M7</accession>
<dbReference type="InterPro" id="IPR008620">
    <property type="entry name" value="FixH"/>
</dbReference>
<evidence type="ECO:0000313" key="1">
    <source>
        <dbReference type="EMBL" id="AKJ96188.1"/>
    </source>
</evidence>
<reference evidence="1 2" key="1">
    <citation type="submission" date="2015-04" db="EMBL/GenBank/DDBJ databases">
        <title>Complete Sequence for the Genome of the Thioalkalivibrio versutus D301.</title>
        <authorList>
            <person name="Mu T."/>
            <person name="Zhou J."/>
            <person name="Xu X."/>
        </authorList>
    </citation>
    <scope>NUCLEOTIDE SEQUENCE [LARGE SCALE GENOMIC DNA]</scope>
    <source>
        <strain evidence="1 2">D301</strain>
    </source>
</reference>
<name>A0A0G3G4M7_9GAMM</name>
<organism evidence="1 2">
    <name type="scientific">Thioalkalivibrio versutus</name>
    <dbReference type="NCBI Taxonomy" id="106634"/>
    <lineage>
        <taxon>Bacteria</taxon>
        <taxon>Pseudomonadati</taxon>
        <taxon>Pseudomonadota</taxon>
        <taxon>Gammaproteobacteria</taxon>
        <taxon>Chromatiales</taxon>
        <taxon>Ectothiorhodospiraceae</taxon>
        <taxon>Thioalkalivibrio</taxon>
    </lineage>
</organism>
<dbReference type="PATRIC" id="fig|106634.4.peg.2616"/>
<protein>
    <submittedName>
        <fullName evidence="1">FixH family protein</fullName>
    </submittedName>
</protein>
<sequence>MSNLVITLGIGSAALAILFALIYRFTRFKAYSTSAVVVALMLFVFIPYSILTWQGADVFAIHLALYIIVPYGLGIVFTQKEAEVESGGKAKIGRLHWAPLVLVGFFTMVASVQAVLITLAHNGMPQQFIGSILPEPENRAERVTSAFPGTVAGMESRKQALAVHRVSELQEQRQKGWQVRQGWVDRPTEGETATLQVEVRDADGEPIDDASIRGLFMWLADERRDQGFEMQAMGEGMYQVEVALPAPGRWDLRFQVQHDGQLLEQQARTRVRSAQPG</sequence>
<dbReference type="EMBL" id="CP011367">
    <property type="protein sequence ID" value="AKJ96188.1"/>
    <property type="molecule type" value="Genomic_DNA"/>
</dbReference>
<dbReference type="AlphaFoldDB" id="A0A0G3G4M7"/>
<dbReference type="OrthoDB" id="8559928at2"/>
<keyword evidence="2" id="KW-1185">Reference proteome</keyword>
<dbReference type="Proteomes" id="UP000064201">
    <property type="component" value="Chromosome"/>
</dbReference>
<evidence type="ECO:0000313" key="2">
    <source>
        <dbReference type="Proteomes" id="UP000064201"/>
    </source>
</evidence>
<proteinExistence type="predicted"/>
<dbReference type="Pfam" id="PF05751">
    <property type="entry name" value="FixH"/>
    <property type="match status" value="1"/>
</dbReference>
<dbReference type="RefSeq" id="WP_018168910.1">
    <property type="nucleotide sequence ID" value="NZ_CP011367.1"/>
</dbReference>
<dbReference type="KEGG" id="tvr:TVD_12830"/>
<dbReference type="STRING" id="106634.TVD_12830"/>
<gene>
    <name evidence="1" type="ORF">TVD_12830</name>
</gene>